<keyword evidence="3" id="KW-1133">Transmembrane helix</keyword>
<feature type="transmembrane region" description="Helical" evidence="3">
    <location>
        <begin position="150"/>
        <end position="171"/>
    </location>
</feature>
<evidence type="ECO:0000313" key="6">
    <source>
        <dbReference type="Proteomes" id="UP000238081"/>
    </source>
</evidence>
<dbReference type="KEGG" id="cbut:ATN24_15235"/>
<dbReference type="EMBL" id="LRDH01000173">
    <property type="protein sequence ID" value="PPV11912.1"/>
    <property type="molecule type" value="Genomic_DNA"/>
</dbReference>
<evidence type="ECO:0000256" key="3">
    <source>
        <dbReference type="SAM" id="Phobius"/>
    </source>
</evidence>
<dbReference type="GeneID" id="92943107"/>
<keyword evidence="2 3" id="KW-0472">Membrane</keyword>
<reference evidence="5 7" key="2">
    <citation type="submission" date="2019-05" db="EMBL/GenBank/DDBJ databases">
        <authorList>
            <person name="Schori C."/>
            <person name="Ahrens C."/>
        </authorList>
    </citation>
    <scope>NUCLEOTIDE SEQUENCE [LARGE SCALE GENOMIC DNA]</scope>
    <source>
        <strain evidence="5 7">DSM 10702</strain>
    </source>
</reference>
<dbReference type="GO" id="GO:0005886">
    <property type="term" value="C:plasma membrane"/>
    <property type="evidence" value="ECO:0007669"/>
    <property type="project" value="UniProtKB-SubCell"/>
</dbReference>
<keyword evidence="2" id="KW-0813">Transport</keyword>
<dbReference type="Pfam" id="PF02632">
    <property type="entry name" value="BioY"/>
    <property type="match status" value="1"/>
</dbReference>
<feature type="transmembrane region" description="Helical" evidence="3">
    <location>
        <begin position="34"/>
        <end position="52"/>
    </location>
</feature>
<feature type="transmembrane region" description="Helical" evidence="3">
    <location>
        <begin position="59"/>
        <end position="82"/>
    </location>
</feature>
<dbReference type="PANTHER" id="PTHR34295:SF1">
    <property type="entry name" value="BIOTIN TRANSPORTER BIOY"/>
    <property type="match status" value="1"/>
</dbReference>
<evidence type="ECO:0000313" key="5">
    <source>
        <dbReference type="EMBL" id="QMW89964.1"/>
    </source>
</evidence>
<evidence type="ECO:0000256" key="2">
    <source>
        <dbReference type="PIRNR" id="PIRNR016661"/>
    </source>
</evidence>
<keyword evidence="2" id="KW-1003">Cell membrane</keyword>
<feature type="transmembrane region" description="Helical" evidence="3">
    <location>
        <begin position="88"/>
        <end position="105"/>
    </location>
</feature>
<feature type="transmembrane region" description="Helical" evidence="3">
    <location>
        <begin position="117"/>
        <end position="138"/>
    </location>
</feature>
<proteinExistence type="inferred from homology"/>
<organism evidence="4 6">
    <name type="scientific">Clostridium butyricum</name>
    <dbReference type="NCBI Taxonomy" id="1492"/>
    <lineage>
        <taxon>Bacteria</taxon>
        <taxon>Bacillati</taxon>
        <taxon>Bacillota</taxon>
        <taxon>Clostridia</taxon>
        <taxon>Eubacteriales</taxon>
        <taxon>Clostridiaceae</taxon>
        <taxon>Clostridium</taxon>
    </lineage>
</organism>
<evidence type="ECO:0000313" key="7">
    <source>
        <dbReference type="Proteomes" id="UP000515243"/>
    </source>
</evidence>
<sequence length="183" mass="19615">MNNMKTKNMVTIALMTAITCIVAPFTIPLPFTPVPISLANLVIYISCCVLGCKKGTISFLLYLLLGAIGLPVFGGFSAGLSVVAGPTGGYLIGFIFCAIFTGIFVEKFEDKMYMYPVGMIIGTIICYAFGTAWLAFQLKLGFVEAMFMGVIPYLIGDGLKIAVSTVLGYTLRSRLASMNLINA</sequence>
<dbReference type="Gene3D" id="1.10.1760.20">
    <property type="match status" value="1"/>
</dbReference>
<dbReference type="Proteomes" id="UP000515243">
    <property type="component" value="Chromosome 1"/>
</dbReference>
<dbReference type="OrthoDB" id="9803495at2"/>
<dbReference type="RefSeq" id="WP_002579199.1">
    <property type="nucleotide sequence ID" value="NZ_AP019716.1"/>
</dbReference>
<evidence type="ECO:0000256" key="1">
    <source>
        <dbReference type="ARBA" id="ARBA00010692"/>
    </source>
</evidence>
<dbReference type="InterPro" id="IPR003784">
    <property type="entry name" value="BioY"/>
</dbReference>
<dbReference type="PIRSF" id="PIRSF016661">
    <property type="entry name" value="BioY"/>
    <property type="match status" value="1"/>
</dbReference>
<name>A0A0A6SCG9_CLOBU</name>
<gene>
    <name evidence="4" type="ORF">AWN73_06290</name>
    <name evidence="5" type="ORF">FF104_03085</name>
</gene>
<accession>A0A0A6SCG9</accession>
<evidence type="ECO:0000313" key="4">
    <source>
        <dbReference type="EMBL" id="PPV11912.1"/>
    </source>
</evidence>
<comment type="similarity">
    <text evidence="1 2">Belongs to the BioY family.</text>
</comment>
<dbReference type="GO" id="GO:0015225">
    <property type="term" value="F:biotin transmembrane transporter activity"/>
    <property type="evidence" value="ECO:0007669"/>
    <property type="project" value="UniProtKB-UniRule"/>
</dbReference>
<keyword evidence="3" id="KW-0812">Transmembrane</keyword>
<reference evidence="4 6" key="1">
    <citation type="submission" date="2016-01" db="EMBL/GenBank/DDBJ databases">
        <title>Characterization of the Clostridium difficile lineages that are prevalent in Hong Kong and China.</title>
        <authorList>
            <person name="Kwok J.S.-L."/>
            <person name="Lam W.-Y."/>
            <person name="Ip M."/>
            <person name="Chan T.-F."/>
            <person name="Hawkey P.M."/>
            <person name="Tsui S.K.-W."/>
        </authorList>
    </citation>
    <scope>NUCLEOTIDE SEQUENCE [LARGE SCALE GENOMIC DNA]</scope>
    <source>
        <strain evidence="4 6">300064</strain>
    </source>
</reference>
<dbReference type="PANTHER" id="PTHR34295">
    <property type="entry name" value="BIOTIN TRANSPORTER BIOY"/>
    <property type="match status" value="1"/>
</dbReference>
<dbReference type="Proteomes" id="UP000238081">
    <property type="component" value="Unassembled WGS sequence"/>
</dbReference>
<comment type="subcellular location">
    <subcellularLocation>
        <location evidence="2">Cell membrane</location>
        <topology evidence="2">Multi-pass membrane protein</topology>
    </subcellularLocation>
</comment>
<dbReference type="AlphaFoldDB" id="A0A0A6SCG9"/>
<protein>
    <recommendedName>
        <fullName evidence="2">Biotin transporter</fullName>
    </recommendedName>
</protein>
<dbReference type="EMBL" id="CP040626">
    <property type="protein sequence ID" value="QMW89964.1"/>
    <property type="molecule type" value="Genomic_DNA"/>
</dbReference>